<keyword evidence="2" id="KW-1185">Reference proteome</keyword>
<evidence type="ECO:0000313" key="1">
    <source>
        <dbReference type="EMBL" id="EAP86746.1"/>
    </source>
</evidence>
<dbReference type="KEGG" id="cat:CA2559_11938"/>
<reference evidence="1 2" key="1">
    <citation type="journal article" date="2010" name="J. Bacteriol.">
        <title>The complete genome sequence of Croceibacter atlanticus HTCC2559T.</title>
        <authorList>
            <person name="Oh H.M."/>
            <person name="Kang I."/>
            <person name="Ferriera S."/>
            <person name="Giovannoni S.J."/>
            <person name="Cho J.C."/>
        </authorList>
    </citation>
    <scope>NUCLEOTIDE SEQUENCE [LARGE SCALE GENOMIC DNA]</scope>
    <source>
        <strain evidence="2">ATCC BAA-628 / HTCC2559 / KCTC 12090</strain>
    </source>
</reference>
<dbReference type="GeneID" id="89454465"/>
<accession>A3UAB0</accession>
<dbReference type="Proteomes" id="UP000002297">
    <property type="component" value="Chromosome"/>
</dbReference>
<dbReference type="EMBL" id="CP002046">
    <property type="protein sequence ID" value="EAP86746.1"/>
    <property type="molecule type" value="Genomic_DNA"/>
</dbReference>
<dbReference type="OrthoDB" id="1146847at2"/>
<sequence length="490" mass="57219">MIKNLTYGLLILTALVSCQNSSKDSKIGKTDAFLGGQIINPKVNHVVLLKNNALIDTIYLDDKGRFEYIVKNVKPDIYSFKHFTEQQLVYLEPKDSILIRLNTYEFDESISFSGKGYKKNNFLIDIFLINEKSDSKLISELEVGPKVFEQHINEDWESQKLKTKKLLSKRGYSNEFKYLARQVVNYNYYDIKERYFNFITKVKPELLDQFSDTYFEYRKDVNFNDAPLKSDFSYLRFINSYITNAYIKKCKLTSNDCQNLSTLESYIERIKITDSLITLPSLKSRYLQNFATSSIITAKSVEEIDDIYRLVSELLPNEKQAEKIEDLANMQRSYLSRSTIAQRILISANTKDSVTLGNVVTKPTIIMTWTGTNEDNYRAYHNKMYDLQKMYPDLNFIAINIDKEPKGEWLDIIEDFEYNTAKEYKLASFKESQSTLIKLSRRILFLDKNSRVLQRSIHFLEPEFTDAIDRFIILNNQAQKDEVKTPQPAI</sequence>
<proteinExistence type="predicted"/>
<evidence type="ECO:0008006" key="3">
    <source>
        <dbReference type="Google" id="ProtNLM"/>
    </source>
</evidence>
<dbReference type="HOGENOM" id="CLU_045952_0_0_10"/>
<gene>
    <name evidence="1" type="ordered locus">CA2559_11938</name>
</gene>
<dbReference type="SUPFAM" id="SSF52833">
    <property type="entry name" value="Thioredoxin-like"/>
    <property type="match status" value="1"/>
</dbReference>
<evidence type="ECO:0000313" key="2">
    <source>
        <dbReference type="Proteomes" id="UP000002297"/>
    </source>
</evidence>
<name>A3UAB0_CROAH</name>
<dbReference type="RefSeq" id="WP_013188127.1">
    <property type="nucleotide sequence ID" value="NC_014230.1"/>
</dbReference>
<dbReference type="STRING" id="216432.CA2559_11938"/>
<organism evidence="1 2">
    <name type="scientific">Croceibacter atlanticus (strain ATCC BAA-628 / JCM 21780 / CIP 108009 / IAM 15332 / KCTC 12090 / HTCC2559)</name>
    <dbReference type="NCBI Taxonomy" id="216432"/>
    <lineage>
        <taxon>Bacteria</taxon>
        <taxon>Pseudomonadati</taxon>
        <taxon>Bacteroidota</taxon>
        <taxon>Flavobacteriia</taxon>
        <taxon>Flavobacteriales</taxon>
        <taxon>Flavobacteriaceae</taxon>
        <taxon>Croceibacter</taxon>
    </lineage>
</organism>
<dbReference type="AlphaFoldDB" id="A3UAB0"/>
<dbReference type="eggNOG" id="COG1225">
    <property type="taxonomic scope" value="Bacteria"/>
</dbReference>
<dbReference type="PROSITE" id="PS51257">
    <property type="entry name" value="PROKAR_LIPOPROTEIN"/>
    <property type="match status" value="1"/>
</dbReference>
<dbReference type="InterPro" id="IPR036249">
    <property type="entry name" value="Thioredoxin-like_sf"/>
</dbReference>
<protein>
    <recommendedName>
        <fullName evidence="3">Thioredoxin domain-containing protein</fullName>
    </recommendedName>
</protein>